<accession>A0A318PJ58</accession>
<evidence type="ECO:0000256" key="1">
    <source>
        <dbReference type="ARBA" id="ARBA00001946"/>
    </source>
</evidence>
<dbReference type="STRING" id="1220579.GCA_001571345_01135"/>
<dbReference type="AlphaFoldDB" id="A0A318PJ58"/>
<evidence type="ECO:0000256" key="3">
    <source>
        <dbReference type="RuleBase" id="RU003476"/>
    </source>
</evidence>
<evidence type="ECO:0000313" key="4">
    <source>
        <dbReference type="EMBL" id="PYD57171.1"/>
    </source>
</evidence>
<proteinExistence type="inferred from homology"/>
<dbReference type="OrthoDB" id="9761969at2"/>
<dbReference type="InterPro" id="IPR015797">
    <property type="entry name" value="NUDIX_hydrolase-like_dom_sf"/>
</dbReference>
<dbReference type="SUPFAM" id="SSF55811">
    <property type="entry name" value="Nudix"/>
    <property type="match status" value="1"/>
</dbReference>
<comment type="cofactor">
    <cofactor evidence="1">
        <name>Mg(2+)</name>
        <dbReference type="ChEBI" id="CHEBI:18420"/>
    </cofactor>
</comment>
<gene>
    <name evidence="4" type="ORF">CFR75_07095</name>
</gene>
<dbReference type="Pfam" id="PF00293">
    <property type="entry name" value="NUDIX"/>
    <property type="match status" value="1"/>
</dbReference>
<dbReference type="GO" id="GO:0016787">
    <property type="term" value="F:hydrolase activity"/>
    <property type="evidence" value="ECO:0007669"/>
    <property type="project" value="UniProtKB-KW"/>
</dbReference>
<evidence type="ECO:0000313" key="5">
    <source>
        <dbReference type="Proteomes" id="UP000248257"/>
    </source>
</evidence>
<keyword evidence="5" id="KW-1185">Reference proteome</keyword>
<dbReference type="Proteomes" id="UP000248257">
    <property type="component" value="Unassembled WGS sequence"/>
</dbReference>
<dbReference type="RefSeq" id="WP_061272829.1">
    <property type="nucleotide sequence ID" value="NZ_CBCRXN010000024.1"/>
</dbReference>
<dbReference type="InterPro" id="IPR020084">
    <property type="entry name" value="NUDIX_hydrolase_CS"/>
</dbReference>
<keyword evidence="2 3" id="KW-0378">Hydrolase</keyword>
<sequence length="143" mass="15809">MTGQTGPRVGCGAAIIDGDGRILLLKRLRQPQAGCWGLPGGKVDANETTCQAMAREIEEEVGLRVEAPEFLCLVEERDTTAGHFWVSPVYLVTSWQGEPRLMEPDKHEGPRWFACDALPENLTTPTRYAVEELALRATLNCKK</sequence>
<reference evidence="4 5" key="1">
    <citation type="submission" date="2017-07" db="EMBL/GenBank/DDBJ databases">
        <title>A draft genome sequence of Komagataeibacter xylinus LMG 1515.</title>
        <authorList>
            <person name="Skraban J."/>
            <person name="Cleenwerck I."/>
            <person name="Vandamme P."/>
            <person name="Trcek J."/>
        </authorList>
    </citation>
    <scope>NUCLEOTIDE SEQUENCE [LARGE SCALE GENOMIC DNA]</scope>
    <source>
        <strain evidence="4 5">LMG 1515</strain>
    </source>
</reference>
<organism evidence="4 5">
    <name type="scientific">Komagataeibacter xylinus</name>
    <name type="common">Gluconacetobacter xylinus</name>
    <dbReference type="NCBI Taxonomy" id="28448"/>
    <lineage>
        <taxon>Bacteria</taxon>
        <taxon>Pseudomonadati</taxon>
        <taxon>Pseudomonadota</taxon>
        <taxon>Alphaproteobacteria</taxon>
        <taxon>Acetobacterales</taxon>
        <taxon>Acetobacteraceae</taxon>
        <taxon>Komagataeibacter</taxon>
    </lineage>
</organism>
<evidence type="ECO:0000256" key="2">
    <source>
        <dbReference type="ARBA" id="ARBA00022801"/>
    </source>
</evidence>
<comment type="similarity">
    <text evidence="3">Belongs to the Nudix hydrolase family.</text>
</comment>
<protein>
    <submittedName>
        <fullName evidence="4">ADP-ribose pyrophosphatase</fullName>
    </submittedName>
</protein>
<dbReference type="EMBL" id="NKUC01000011">
    <property type="protein sequence ID" value="PYD57171.1"/>
    <property type="molecule type" value="Genomic_DNA"/>
</dbReference>
<dbReference type="PANTHER" id="PTHR43046:SF14">
    <property type="entry name" value="MUTT_NUDIX FAMILY PROTEIN"/>
    <property type="match status" value="1"/>
</dbReference>
<dbReference type="InterPro" id="IPR000086">
    <property type="entry name" value="NUDIX_hydrolase_dom"/>
</dbReference>
<dbReference type="PRINTS" id="PR00502">
    <property type="entry name" value="NUDIXFAMILY"/>
</dbReference>
<dbReference type="PANTHER" id="PTHR43046">
    <property type="entry name" value="GDP-MANNOSE MANNOSYL HYDROLASE"/>
    <property type="match status" value="1"/>
</dbReference>
<dbReference type="InterPro" id="IPR020476">
    <property type="entry name" value="Nudix_hydrolase"/>
</dbReference>
<name>A0A318PJ58_KOMXY</name>
<dbReference type="PROSITE" id="PS00893">
    <property type="entry name" value="NUDIX_BOX"/>
    <property type="match status" value="1"/>
</dbReference>
<comment type="caution">
    <text evidence="4">The sequence shown here is derived from an EMBL/GenBank/DDBJ whole genome shotgun (WGS) entry which is preliminary data.</text>
</comment>
<dbReference type="Gene3D" id="3.90.79.10">
    <property type="entry name" value="Nucleoside Triphosphate Pyrophosphohydrolase"/>
    <property type="match status" value="1"/>
</dbReference>
<dbReference type="PROSITE" id="PS51462">
    <property type="entry name" value="NUDIX"/>
    <property type="match status" value="1"/>
</dbReference>